<gene>
    <name evidence="2" type="ORF">A9Q93_10825</name>
</gene>
<keyword evidence="1" id="KW-1133">Transmembrane helix</keyword>
<dbReference type="EMBL" id="MAAX01000170">
    <property type="protein sequence ID" value="OUS11917.1"/>
    <property type="molecule type" value="Genomic_DNA"/>
</dbReference>
<evidence type="ECO:0000313" key="3">
    <source>
        <dbReference type="Proteomes" id="UP000196102"/>
    </source>
</evidence>
<proteinExistence type="predicted"/>
<evidence type="ECO:0000256" key="1">
    <source>
        <dbReference type="SAM" id="Phobius"/>
    </source>
</evidence>
<feature type="transmembrane region" description="Helical" evidence="1">
    <location>
        <begin position="116"/>
        <end position="136"/>
    </location>
</feature>
<evidence type="ECO:0000313" key="2">
    <source>
        <dbReference type="EMBL" id="OUS11917.1"/>
    </source>
</evidence>
<name>A0A1Z8ANN5_9FLAO</name>
<dbReference type="Proteomes" id="UP000196102">
    <property type="component" value="Unassembled WGS sequence"/>
</dbReference>
<dbReference type="RefSeq" id="WP_303687454.1">
    <property type="nucleotide sequence ID" value="NZ_CAJXYO010000023.1"/>
</dbReference>
<sequence>MNKNLVMHAFAKAEQEIKKTGVKNPSLTQKATELSHYLEQKAEIVLGEKSLRIYRNEALKLSDEDEDISIKQIPVIEGLCNYLGYDNYQDFINKTSLKSTEIKSSATKKAVKISPVVKVIIAAVAIGILSLLLYSYTHRQRWMIWQEDHYVEVEFDAKKYGVNQLKLYKEDRISSFLKVEVTCDTTFFNDNGSPRFWYGKNRNKELELFTDTGLHPETGKTLKPISGYMIDKYICVD</sequence>
<organism evidence="2 3">
    <name type="scientific">Nonlabens dokdonensis</name>
    <dbReference type="NCBI Taxonomy" id="328515"/>
    <lineage>
        <taxon>Bacteria</taxon>
        <taxon>Pseudomonadati</taxon>
        <taxon>Bacteroidota</taxon>
        <taxon>Flavobacteriia</taxon>
        <taxon>Flavobacteriales</taxon>
        <taxon>Flavobacteriaceae</taxon>
        <taxon>Nonlabens</taxon>
    </lineage>
</organism>
<protein>
    <submittedName>
        <fullName evidence="2">Uncharacterized protein</fullName>
    </submittedName>
</protein>
<keyword evidence="1" id="KW-0812">Transmembrane</keyword>
<accession>A0A1Z8ANN5</accession>
<comment type="caution">
    <text evidence="2">The sequence shown here is derived from an EMBL/GenBank/DDBJ whole genome shotgun (WGS) entry which is preliminary data.</text>
</comment>
<dbReference type="AlphaFoldDB" id="A0A1Z8ANN5"/>
<keyword evidence="1" id="KW-0472">Membrane</keyword>
<reference evidence="3" key="1">
    <citation type="journal article" date="2017" name="Proc. Natl. Acad. Sci. U.S.A.">
        <title>Simulation of Deepwater Horizon oil plume reveals substrate specialization within a complex community of hydrocarbon-degraders.</title>
        <authorList>
            <person name="Hu P."/>
            <person name="Dubinsky E.A."/>
            <person name="Probst A.J."/>
            <person name="Wang J."/>
            <person name="Sieber C.M.K."/>
            <person name="Tom L.M."/>
            <person name="Gardinali P."/>
            <person name="Banfield J.F."/>
            <person name="Atlas R.M."/>
            <person name="Andersen G.L."/>
        </authorList>
    </citation>
    <scope>NUCLEOTIDE SEQUENCE [LARGE SCALE GENOMIC DNA]</scope>
</reference>